<feature type="transmembrane region" description="Helical" evidence="6">
    <location>
        <begin position="233"/>
        <end position="256"/>
    </location>
</feature>
<dbReference type="NCBIfam" id="NF037997">
    <property type="entry name" value="Na_Pi_symport"/>
    <property type="match status" value="1"/>
</dbReference>
<comment type="caution">
    <text evidence="7">The sequence shown here is derived from an EMBL/GenBank/DDBJ whole genome shotgun (WGS) entry which is preliminary data.</text>
</comment>
<feature type="transmembrane region" description="Helical" evidence="6">
    <location>
        <begin position="165"/>
        <end position="189"/>
    </location>
</feature>
<evidence type="ECO:0000313" key="7">
    <source>
        <dbReference type="EMBL" id="MDB7083770.1"/>
    </source>
</evidence>
<protein>
    <submittedName>
        <fullName evidence="7">Na/Pi symporter</fullName>
    </submittedName>
</protein>
<dbReference type="InterPro" id="IPR003841">
    <property type="entry name" value="Na/Pi_transpt"/>
</dbReference>
<evidence type="ECO:0000256" key="6">
    <source>
        <dbReference type="SAM" id="Phobius"/>
    </source>
</evidence>
<evidence type="ECO:0000256" key="4">
    <source>
        <dbReference type="ARBA" id="ARBA00022989"/>
    </source>
</evidence>
<dbReference type="NCBIfam" id="TIGR00704">
    <property type="entry name" value="NaPi_cotrn_rel"/>
    <property type="match status" value="1"/>
</dbReference>
<dbReference type="GO" id="GO:0005436">
    <property type="term" value="F:sodium:phosphate symporter activity"/>
    <property type="evidence" value="ECO:0007669"/>
    <property type="project" value="InterPro"/>
</dbReference>
<dbReference type="GO" id="GO:0005886">
    <property type="term" value="C:plasma membrane"/>
    <property type="evidence" value="ECO:0007669"/>
    <property type="project" value="UniProtKB-SubCell"/>
</dbReference>
<feature type="transmembrane region" description="Helical" evidence="6">
    <location>
        <begin position="268"/>
        <end position="292"/>
    </location>
</feature>
<evidence type="ECO:0000256" key="5">
    <source>
        <dbReference type="ARBA" id="ARBA00023136"/>
    </source>
</evidence>
<proteinExistence type="predicted"/>
<dbReference type="Pfam" id="PF02690">
    <property type="entry name" value="Na_Pi_cotrans"/>
    <property type="match status" value="2"/>
</dbReference>
<sequence>MASLGVFLYSMHLMSTSLDTLANDKLENILYKLSSNKYLGVITGTAITAIIHSSSATTIILIGLLNSHLISLNQATWIILGANIGTTVTGLMIALDLGQSAIYLCVLGLLLMFLKNKIAYLGRVLMALGLIFLAMDSMAVALAPLQTSPYFINMFGHLDNPLTAILVGTVFTALIQSSTASVGVLQTIYQKGLISFAMATNVIYGQNIGTCITAVLASLNGDRSSKRLSAIHILINVLGTIIFVILAKFIPLVSFIESLTPNYMMQIAYMHTFFNIISTIILLPFDNLLIYLANKVIPLSKQEVTYAHKPSRLY</sequence>
<dbReference type="GO" id="GO:0044341">
    <property type="term" value="P:sodium-dependent phosphate transport"/>
    <property type="evidence" value="ECO:0007669"/>
    <property type="project" value="InterPro"/>
</dbReference>
<dbReference type="EMBL" id="JAQLKE010000010">
    <property type="protein sequence ID" value="MDB7083770.1"/>
    <property type="molecule type" value="Genomic_DNA"/>
</dbReference>
<keyword evidence="4 6" id="KW-1133">Transmembrane helix</keyword>
<accession>A0AB35IKM7</accession>
<evidence type="ECO:0000256" key="3">
    <source>
        <dbReference type="ARBA" id="ARBA00022692"/>
    </source>
</evidence>
<reference evidence="7" key="1">
    <citation type="submission" date="2023-01" db="EMBL/GenBank/DDBJ databases">
        <title>Human gut microbiome strain richness.</title>
        <authorList>
            <person name="Chen-Liaw A."/>
        </authorList>
    </citation>
    <scope>NUCLEOTIDE SEQUENCE</scope>
    <source>
        <strain evidence="7">1001217st2_G6_1001217B_191108</strain>
    </source>
</reference>
<gene>
    <name evidence="7" type="ORF">PM738_08155</name>
</gene>
<dbReference type="RefSeq" id="WP_224209136.1">
    <property type="nucleotide sequence ID" value="NZ_AP031443.1"/>
</dbReference>
<evidence type="ECO:0000256" key="1">
    <source>
        <dbReference type="ARBA" id="ARBA00004651"/>
    </source>
</evidence>
<dbReference type="PANTHER" id="PTHR10010">
    <property type="entry name" value="SOLUTE CARRIER FAMILY 34 SODIUM PHOSPHATE , MEMBER 2-RELATED"/>
    <property type="match status" value="1"/>
</dbReference>
<feature type="transmembrane region" description="Helical" evidence="6">
    <location>
        <begin position="101"/>
        <end position="118"/>
    </location>
</feature>
<dbReference type="Proteomes" id="UP001211987">
    <property type="component" value="Unassembled WGS sequence"/>
</dbReference>
<name>A0AB35IKM7_9FIRM</name>
<feature type="transmembrane region" description="Helical" evidence="6">
    <location>
        <begin position="125"/>
        <end position="145"/>
    </location>
</feature>
<feature type="transmembrane region" description="Helical" evidence="6">
    <location>
        <begin position="77"/>
        <end position="95"/>
    </location>
</feature>
<dbReference type="PANTHER" id="PTHR10010:SF46">
    <property type="entry name" value="SODIUM-DEPENDENT PHOSPHATE TRANSPORT PROTEIN 2B"/>
    <property type="match status" value="1"/>
</dbReference>
<keyword evidence="2" id="KW-1003">Cell membrane</keyword>
<evidence type="ECO:0000313" key="8">
    <source>
        <dbReference type="Proteomes" id="UP001211987"/>
    </source>
</evidence>
<dbReference type="AlphaFoldDB" id="A0AB35IKM7"/>
<keyword evidence="5 6" id="KW-0472">Membrane</keyword>
<dbReference type="InterPro" id="IPR004633">
    <property type="entry name" value="NaPi_cotrn-rel/YqeW-like"/>
</dbReference>
<keyword evidence="3 6" id="KW-0812">Transmembrane</keyword>
<organism evidence="7 8">
    <name type="scientific">Thomasclavelia ramosa</name>
    <dbReference type="NCBI Taxonomy" id="1547"/>
    <lineage>
        <taxon>Bacteria</taxon>
        <taxon>Bacillati</taxon>
        <taxon>Bacillota</taxon>
        <taxon>Erysipelotrichia</taxon>
        <taxon>Erysipelotrichales</taxon>
        <taxon>Coprobacillaceae</taxon>
        <taxon>Thomasclavelia</taxon>
    </lineage>
</organism>
<evidence type="ECO:0000256" key="2">
    <source>
        <dbReference type="ARBA" id="ARBA00022475"/>
    </source>
</evidence>
<feature type="transmembrane region" description="Helical" evidence="6">
    <location>
        <begin position="38"/>
        <end position="65"/>
    </location>
</feature>
<comment type="subcellular location">
    <subcellularLocation>
        <location evidence="1">Cell membrane</location>
        <topology evidence="1">Multi-pass membrane protein</topology>
    </subcellularLocation>
</comment>